<dbReference type="GO" id="GO:0045717">
    <property type="term" value="P:negative regulation of fatty acid biosynthetic process"/>
    <property type="evidence" value="ECO:0007669"/>
    <property type="project" value="TreeGrafter"/>
</dbReference>
<keyword evidence="6" id="KW-1185">Reference proteome</keyword>
<evidence type="ECO:0000256" key="1">
    <source>
        <dbReference type="ARBA" id="ARBA00022574"/>
    </source>
</evidence>
<reference evidence="5" key="1">
    <citation type="submission" date="2020-12" db="EMBL/GenBank/DDBJ databases">
        <title>Metabolic potential, ecology and presence of endohyphal bacteria is reflected in genomic diversity of Mucoromycotina.</title>
        <authorList>
            <person name="Muszewska A."/>
            <person name="Okrasinska A."/>
            <person name="Steczkiewicz K."/>
            <person name="Drgas O."/>
            <person name="Orlowska M."/>
            <person name="Perlinska-Lenart U."/>
            <person name="Aleksandrzak-Piekarczyk T."/>
            <person name="Szatraj K."/>
            <person name="Zielenkiewicz U."/>
            <person name="Pilsyk S."/>
            <person name="Malc E."/>
            <person name="Mieczkowski P."/>
            <person name="Kruszewska J.S."/>
            <person name="Biernat P."/>
            <person name="Pawlowska J."/>
        </authorList>
    </citation>
    <scope>NUCLEOTIDE SEQUENCE</scope>
    <source>
        <strain evidence="5">WA0000067209</strain>
    </source>
</reference>
<evidence type="ECO:0000313" key="5">
    <source>
        <dbReference type="EMBL" id="KAG2172852.1"/>
    </source>
</evidence>
<dbReference type="PROSITE" id="PS50082">
    <property type="entry name" value="WD_REPEATS_2"/>
    <property type="match status" value="1"/>
</dbReference>
<gene>
    <name evidence="5" type="ORF">INT43_000202</name>
</gene>
<feature type="region of interest" description="Disordered" evidence="4">
    <location>
        <begin position="188"/>
        <end position="208"/>
    </location>
</feature>
<dbReference type="AlphaFoldDB" id="A0A8H7U913"/>
<dbReference type="InterPro" id="IPR036322">
    <property type="entry name" value="WD40_repeat_dom_sf"/>
</dbReference>
<keyword evidence="2" id="KW-0677">Repeat</keyword>
<dbReference type="Gene3D" id="2.130.10.10">
    <property type="entry name" value="YVTN repeat-like/Quinoprotein amine dehydrogenase"/>
    <property type="match status" value="1"/>
</dbReference>
<dbReference type="PANTHER" id="PTHR15574">
    <property type="entry name" value="WD REPEAT DOMAIN-CONTAINING FAMILY"/>
    <property type="match status" value="1"/>
</dbReference>
<evidence type="ECO:0000256" key="4">
    <source>
        <dbReference type="SAM" id="MobiDB-lite"/>
    </source>
</evidence>
<name>A0A8H7U913_MORIS</name>
<feature type="compositionally biased region" description="Acidic residues" evidence="4">
    <location>
        <begin position="191"/>
        <end position="201"/>
    </location>
</feature>
<dbReference type="InterPro" id="IPR015943">
    <property type="entry name" value="WD40/YVTN_repeat-like_dom_sf"/>
</dbReference>
<dbReference type="PANTHER" id="PTHR15574:SF40">
    <property type="entry name" value="WD AND TETRATRICOPEPTIDE REPEATS PROTEIN 1"/>
    <property type="match status" value="1"/>
</dbReference>
<dbReference type="SMART" id="SM00320">
    <property type="entry name" value="WD40"/>
    <property type="match status" value="2"/>
</dbReference>
<dbReference type="Proteomes" id="UP000654370">
    <property type="component" value="Unassembled WGS sequence"/>
</dbReference>
<sequence length="208" mass="23378">VATWSTTSMLSDIAPSIWATVTRGYVSQIIMTWHWQHQLNHISLQTVKDVNFFGPNDDYVVSGSDDGNAFFWDKKTTKIVQILKGDDDTVNVIQGHPYEPVVAMSGIDNSIKIFTPRANHITTSPITEPTAKTSYPESSRMWQLDQIVANNRESSAVSEGEELLTRSMLAVLSARLTARRRWIERNRGDGDIDDEEDDETEGVACEMQ</sequence>
<dbReference type="Pfam" id="PF00400">
    <property type="entry name" value="WD40"/>
    <property type="match status" value="1"/>
</dbReference>
<accession>A0A8H7U913</accession>
<dbReference type="GO" id="GO:0080008">
    <property type="term" value="C:Cul4-RING E3 ubiquitin ligase complex"/>
    <property type="evidence" value="ECO:0007669"/>
    <property type="project" value="TreeGrafter"/>
</dbReference>
<dbReference type="InterPro" id="IPR001680">
    <property type="entry name" value="WD40_rpt"/>
</dbReference>
<evidence type="ECO:0000256" key="2">
    <source>
        <dbReference type="ARBA" id="ARBA00022737"/>
    </source>
</evidence>
<dbReference type="InterPro" id="IPR045151">
    <property type="entry name" value="DCAF8"/>
</dbReference>
<organism evidence="5 6">
    <name type="scientific">Mortierella isabellina</name>
    <name type="common">Filamentous fungus</name>
    <name type="synonym">Umbelopsis isabellina</name>
    <dbReference type="NCBI Taxonomy" id="91625"/>
    <lineage>
        <taxon>Eukaryota</taxon>
        <taxon>Fungi</taxon>
        <taxon>Fungi incertae sedis</taxon>
        <taxon>Mucoromycota</taxon>
        <taxon>Mucoromycotina</taxon>
        <taxon>Umbelopsidomycetes</taxon>
        <taxon>Umbelopsidales</taxon>
        <taxon>Umbelopsidaceae</taxon>
        <taxon>Umbelopsis</taxon>
    </lineage>
</organism>
<dbReference type="GO" id="GO:0005737">
    <property type="term" value="C:cytoplasm"/>
    <property type="evidence" value="ECO:0007669"/>
    <property type="project" value="TreeGrafter"/>
</dbReference>
<comment type="caution">
    <text evidence="5">The sequence shown here is derived from an EMBL/GenBank/DDBJ whole genome shotgun (WGS) entry which is preliminary data.</text>
</comment>
<proteinExistence type="predicted"/>
<keyword evidence="1 3" id="KW-0853">WD repeat</keyword>
<protein>
    <submittedName>
        <fullName evidence="5">Uncharacterized protein</fullName>
    </submittedName>
</protein>
<dbReference type="SUPFAM" id="SSF50978">
    <property type="entry name" value="WD40 repeat-like"/>
    <property type="match status" value="1"/>
</dbReference>
<feature type="repeat" description="WD" evidence="3">
    <location>
        <begin position="53"/>
        <end position="82"/>
    </location>
</feature>
<evidence type="ECO:0000313" key="6">
    <source>
        <dbReference type="Proteomes" id="UP000654370"/>
    </source>
</evidence>
<dbReference type="OrthoDB" id="2414538at2759"/>
<feature type="non-terminal residue" evidence="5">
    <location>
        <position position="1"/>
    </location>
</feature>
<dbReference type="EMBL" id="JAEPQZ010000016">
    <property type="protein sequence ID" value="KAG2172852.1"/>
    <property type="molecule type" value="Genomic_DNA"/>
</dbReference>
<evidence type="ECO:0000256" key="3">
    <source>
        <dbReference type="PROSITE-ProRule" id="PRU00221"/>
    </source>
</evidence>